<evidence type="ECO:0000313" key="3">
    <source>
        <dbReference type="Proteomes" id="UP001370490"/>
    </source>
</evidence>
<dbReference type="InterPro" id="IPR006671">
    <property type="entry name" value="Cyclin_N"/>
</dbReference>
<protein>
    <submittedName>
        <fullName evidence="2">Cyclin, N-terminal</fullName>
    </submittedName>
</protein>
<gene>
    <name evidence="2" type="ORF">RJ641_003477</name>
</gene>
<evidence type="ECO:0000259" key="1">
    <source>
        <dbReference type="Pfam" id="PF00134"/>
    </source>
</evidence>
<accession>A0AAN8VH94</accession>
<feature type="domain" description="Cyclin N-terminal" evidence="1">
    <location>
        <begin position="5"/>
        <end position="125"/>
    </location>
</feature>
<comment type="caution">
    <text evidence="2">The sequence shown here is derived from an EMBL/GenBank/DDBJ whole genome shotgun (WGS) entry which is preliminary data.</text>
</comment>
<organism evidence="2 3">
    <name type="scientific">Dillenia turbinata</name>
    <dbReference type="NCBI Taxonomy" id="194707"/>
    <lineage>
        <taxon>Eukaryota</taxon>
        <taxon>Viridiplantae</taxon>
        <taxon>Streptophyta</taxon>
        <taxon>Embryophyta</taxon>
        <taxon>Tracheophyta</taxon>
        <taxon>Spermatophyta</taxon>
        <taxon>Magnoliopsida</taxon>
        <taxon>eudicotyledons</taxon>
        <taxon>Gunneridae</taxon>
        <taxon>Pentapetalae</taxon>
        <taxon>Dilleniales</taxon>
        <taxon>Dilleniaceae</taxon>
        <taxon>Dillenia</taxon>
    </lineage>
</organism>
<sequence>MAGLRVEAIEFLIQAAQQLQVSPVVKYTALSLFAHRFLPSLSRFVDDNDERNWLLQPIRESNLQLFALVAIWISSKVGNIHDPRALSVKSLKSLGDKIIQDQHFITRDLLKAEVLMMQVVNFEISSLDTTFSFLEEILIKLKEVAKVGEVLNFEACMEIMDLLYEKEEISLLSSSPCLLAGAILVASYLITVPKQKLEFPILPWVNFVTSYKEEHIAKVVRDILKHIFEPS</sequence>
<reference evidence="2 3" key="1">
    <citation type="submission" date="2023-12" db="EMBL/GenBank/DDBJ databases">
        <title>A high-quality genome assembly for Dillenia turbinata (Dilleniales).</title>
        <authorList>
            <person name="Chanderbali A."/>
        </authorList>
    </citation>
    <scope>NUCLEOTIDE SEQUENCE [LARGE SCALE GENOMIC DNA]</scope>
    <source>
        <strain evidence="2">LSX21</strain>
        <tissue evidence="2">Leaf</tissue>
    </source>
</reference>
<evidence type="ECO:0000313" key="2">
    <source>
        <dbReference type="EMBL" id="KAK6931684.1"/>
    </source>
</evidence>
<name>A0AAN8VH94_9MAGN</name>
<proteinExistence type="predicted"/>
<dbReference type="Pfam" id="PF00134">
    <property type="entry name" value="Cyclin_N"/>
    <property type="match status" value="1"/>
</dbReference>
<dbReference type="Gene3D" id="1.10.472.10">
    <property type="entry name" value="Cyclin-like"/>
    <property type="match status" value="1"/>
</dbReference>
<dbReference type="SUPFAM" id="SSF47954">
    <property type="entry name" value="Cyclin-like"/>
    <property type="match status" value="1"/>
</dbReference>
<dbReference type="InterPro" id="IPR036915">
    <property type="entry name" value="Cyclin-like_sf"/>
</dbReference>
<dbReference type="AlphaFoldDB" id="A0AAN8VH94"/>
<keyword evidence="3" id="KW-1185">Reference proteome</keyword>
<dbReference type="Proteomes" id="UP001370490">
    <property type="component" value="Unassembled WGS sequence"/>
</dbReference>
<dbReference type="EMBL" id="JBAMMX010000011">
    <property type="protein sequence ID" value="KAK6931684.1"/>
    <property type="molecule type" value="Genomic_DNA"/>
</dbReference>